<dbReference type="Gene3D" id="3.30.160.60">
    <property type="entry name" value="Classic Zinc Finger"/>
    <property type="match status" value="5"/>
</dbReference>
<evidence type="ECO:0000256" key="9">
    <source>
        <dbReference type="PROSITE-ProRule" id="PRU01263"/>
    </source>
</evidence>
<feature type="domain" description="C2H2-type" evidence="10">
    <location>
        <begin position="452"/>
        <end position="479"/>
    </location>
</feature>
<dbReference type="GO" id="GO:0005654">
    <property type="term" value="C:nucleoplasm"/>
    <property type="evidence" value="ECO:0007669"/>
    <property type="project" value="TreeGrafter"/>
</dbReference>
<dbReference type="GO" id="GO:0001227">
    <property type="term" value="F:DNA-binding transcription repressor activity, RNA polymerase II-specific"/>
    <property type="evidence" value="ECO:0007669"/>
    <property type="project" value="TreeGrafter"/>
</dbReference>
<evidence type="ECO:0000256" key="2">
    <source>
        <dbReference type="ARBA" id="ARBA00022723"/>
    </source>
</evidence>
<dbReference type="EMBL" id="UFQT01001176">
    <property type="protein sequence ID" value="SSX29347.1"/>
    <property type="molecule type" value="Genomic_DNA"/>
</dbReference>
<dbReference type="PROSITE" id="PS00028">
    <property type="entry name" value="ZINC_FINGER_C2H2_1"/>
    <property type="match status" value="5"/>
</dbReference>
<dbReference type="PROSITE" id="PS51915">
    <property type="entry name" value="ZAD"/>
    <property type="match status" value="1"/>
</dbReference>
<feature type="binding site" evidence="9">
    <location>
        <position position="54"/>
    </location>
    <ligand>
        <name>Zn(2+)</name>
        <dbReference type="ChEBI" id="CHEBI:29105"/>
    </ligand>
</feature>
<organism evidence="12">
    <name type="scientific">Culicoides sonorensis</name>
    <name type="common">Biting midge</name>
    <dbReference type="NCBI Taxonomy" id="179676"/>
    <lineage>
        <taxon>Eukaryota</taxon>
        <taxon>Metazoa</taxon>
        <taxon>Ecdysozoa</taxon>
        <taxon>Arthropoda</taxon>
        <taxon>Hexapoda</taxon>
        <taxon>Insecta</taxon>
        <taxon>Pterygota</taxon>
        <taxon>Neoptera</taxon>
        <taxon>Endopterygota</taxon>
        <taxon>Diptera</taxon>
        <taxon>Nematocera</taxon>
        <taxon>Chironomoidea</taxon>
        <taxon>Ceratopogonidae</taxon>
        <taxon>Ceratopogoninae</taxon>
        <taxon>Culicoides</taxon>
        <taxon>Monoculicoides</taxon>
    </lineage>
</organism>
<comment type="subcellular location">
    <subcellularLocation>
        <location evidence="1">Nucleus</location>
    </subcellularLocation>
</comment>
<feature type="binding site" evidence="9">
    <location>
        <position position="7"/>
    </location>
    <ligand>
        <name>Zn(2+)</name>
        <dbReference type="ChEBI" id="CHEBI:29105"/>
    </ligand>
</feature>
<dbReference type="VEuPathDB" id="VectorBase:CSON001160"/>
<dbReference type="InterPro" id="IPR036236">
    <property type="entry name" value="Znf_C2H2_sf"/>
</dbReference>
<name>A0A336KXU7_CULSO</name>
<feature type="binding site" evidence="9">
    <location>
        <position position="51"/>
    </location>
    <ligand>
        <name>Zn(2+)</name>
        <dbReference type="ChEBI" id="CHEBI:29105"/>
    </ligand>
</feature>
<keyword evidence="3" id="KW-0677">Repeat</keyword>
<evidence type="ECO:0000259" key="10">
    <source>
        <dbReference type="PROSITE" id="PS50157"/>
    </source>
</evidence>
<dbReference type="EMBL" id="UFQS01001176">
    <property type="protein sequence ID" value="SSX09507.1"/>
    <property type="molecule type" value="Genomic_DNA"/>
</dbReference>
<evidence type="ECO:0000313" key="12">
    <source>
        <dbReference type="EMBL" id="SSX09507.1"/>
    </source>
</evidence>
<feature type="domain" description="C2H2-type" evidence="10">
    <location>
        <begin position="274"/>
        <end position="296"/>
    </location>
</feature>
<evidence type="ECO:0000256" key="5">
    <source>
        <dbReference type="ARBA" id="ARBA00023015"/>
    </source>
</evidence>
<reference evidence="12" key="1">
    <citation type="submission" date="2018-04" db="EMBL/GenBank/DDBJ databases">
        <authorList>
            <person name="Go L.Y."/>
            <person name="Mitchell J.A."/>
        </authorList>
    </citation>
    <scope>NUCLEOTIDE SEQUENCE</scope>
    <source>
        <tissue evidence="12">Whole organism</tissue>
    </source>
</reference>
<evidence type="ECO:0000256" key="4">
    <source>
        <dbReference type="ARBA" id="ARBA00022833"/>
    </source>
</evidence>
<dbReference type="Pfam" id="PF07776">
    <property type="entry name" value="zf-AD"/>
    <property type="match status" value="1"/>
</dbReference>
<feature type="binding site" evidence="9">
    <location>
        <position position="10"/>
    </location>
    <ligand>
        <name>Zn(2+)</name>
        <dbReference type="ChEBI" id="CHEBI:29105"/>
    </ligand>
</feature>
<dbReference type="InterPro" id="IPR013087">
    <property type="entry name" value="Znf_C2H2_type"/>
</dbReference>
<keyword evidence="4 9" id="KW-0862">Zinc</keyword>
<dbReference type="OMA" id="LEWRRHM"/>
<feature type="domain" description="C2H2-type" evidence="10">
    <location>
        <begin position="423"/>
        <end position="451"/>
    </location>
</feature>
<evidence type="ECO:0000256" key="3">
    <source>
        <dbReference type="ARBA" id="ARBA00022737"/>
    </source>
</evidence>
<evidence type="ECO:0000256" key="1">
    <source>
        <dbReference type="ARBA" id="ARBA00004123"/>
    </source>
</evidence>
<keyword evidence="6" id="KW-0804">Transcription</keyword>
<dbReference type="Gene3D" id="3.40.1800.20">
    <property type="match status" value="1"/>
</dbReference>
<proteinExistence type="predicted"/>
<keyword evidence="7" id="KW-0539">Nucleus</keyword>
<evidence type="ECO:0000256" key="8">
    <source>
        <dbReference type="PROSITE-ProRule" id="PRU00042"/>
    </source>
</evidence>
<keyword evidence="8" id="KW-0863">Zinc-finger</keyword>
<dbReference type="AlphaFoldDB" id="A0A336KXU7"/>
<keyword evidence="5" id="KW-0805">Transcription regulation</keyword>
<dbReference type="PROSITE" id="PS50157">
    <property type="entry name" value="ZINC_FINGER_C2H2_2"/>
    <property type="match status" value="6"/>
</dbReference>
<dbReference type="GO" id="GO:0008270">
    <property type="term" value="F:zinc ion binding"/>
    <property type="evidence" value="ECO:0007669"/>
    <property type="project" value="UniProtKB-UniRule"/>
</dbReference>
<evidence type="ECO:0000313" key="13">
    <source>
        <dbReference type="EMBL" id="SSX29347.1"/>
    </source>
</evidence>
<gene>
    <name evidence="12" type="primary">CSON001160</name>
</gene>
<keyword evidence="2 9" id="KW-0479">Metal-binding</keyword>
<evidence type="ECO:0000256" key="7">
    <source>
        <dbReference type="ARBA" id="ARBA00023242"/>
    </source>
</evidence>
<dbReference type="SMART" id="SM00355">
    <property type="entry name" value="ZnF_C2H2"/>
    <property type="match status" value="10"/>
</dbReference>
<dbReference type="SUPFAM" id="SSF57716">
    <property type="entry name" value="Glucocorticoid receptor-like (DNA-binding domain)"/>
    <property type="match status" value="1"/>
</dbReference>
<feature type="domain" description="C2H2-type" evidence="10">
    <location>
        <begin position="364"/>
        <end position="392"/>
    </location>
</feature>
<dbReference type="SMART" id="SM00868">
    <property type="entry name" value="zf-AD"/>
    <property type="match status" value="1"/>
</dbReference>
<feature type="domain" description="C2H2-type" evidence="10">
    <location>
        <begin position="394"/>
        <end position="422"/>
    </location>
</feature>
<dbReference type="Pfam" id="PF00096">
    <property type="entry name" value="zf-C2H2"/>
    <property type="match status" value="2"/>
</dbReference>
<dbReference type="PANTHER" id="PTHR24399:SF70">
    <property type="entry name" value="C2H2-TYPE DOMAIN-CONTAINING PROTEIN"/>
    <property type="match status" value="1"/>
</dbReference>
<dbReference type="InterPro" id="IPR012934">
    <property type="entry name" value="Znf_AD"/>
</dbReference>
<accession>A0A336KXU7</accession>
<dbReference type="SUPFAM" id="SSF57667">
    <property type="entry name" value="beta-beta-alpha zinc fingers"/>
    <property type="match status" value="4"/>
</dbReference>
<evidence type="ECO:0000259" key="11">
    <source>
        <dbReference type="PROSITE" id="PS51915"/>
    </source>
</evidence>
<dbReference type="GO" id="GO:0000978">
    <property type="term" value="F:RNA polymerase II cis-regulatory region sequence-specific DNA binding"/>
    <property type="evidence" value="ECO:0007669"/>
    <property type="project" value="TreeGrafter"/>
</dbReference>
<dbReference type="PANTHER" id="PTHR24399">
    <property type="entry name" value="ZINC FINGER AND BTB DOMAIN-CONTAINING"/>
    <property type="match status" value="1"/>
</dbReference>
<feature type="domain" description="C2H2-type" evidence="10">
    <location>
        <begin position="480"/>
        <end position="507"/>
    </location>
</feature>
<feature type="domain" description="ZAD" evidence="11">
    <location>
        <begin position="5"/>
        <end position="78"/>
    </location>
</feature>
<protein>
    <submittedName>
        <fullName evidence="12">CSON001160 protein</fullName>
    </submittedName>
</protein>
<reference evidence="13" key="2">
    <citation type="submission" date="2018-07" db="EMBL/GenBank/DDBJ databases">
        <authorList>
            <person name="Quirk P.G."/>
            <person name="Krulwich T.A."/>
        </authorList>
    </citation>
    <scope>NUCLEOTIDE SEQUENCE</scope>
</reference>
<evidence type="ECO:0000256" key="6">
    <source>
        <dbReference type="ARBA" id="ARBA00023163"/>
    </source>
</evidence>
<sequence length="510" mass="60732">MSIENICRLCICKIETQFKMPLDQIDRLKFEILSIFGFELSSNPELPQKICDYCSEQVNTFYVFFTTVLQNQEKLAEIIHQKIEQLEVVEAEEIFELESDEHDTEATEEFDEIETLETLETDGMENYEELVKNEPDIKVDEDFKENVIRSSENCEDLEVPIRKNRIEILEKEEYDPNDLEDTIDSRKKSGDIACIRRRVKRKEQNLQRINKFIKFKCDDCLPEVKFKGMLEWRRHMKLLHSQDNPPFSCCNKKFRSEISVLLHITRVHDPESKLICAKCLKGFNHKKKLEIHMQTHMKVTTDGYKCKKCPDIFCSIRQWQRHQLIHIPDLKINDMLFPCKKCEEELPTYKTLEQHIRLNHKKKFICEHCAKEFAFKALLQRHYEQKHTENKETYKCDMCGIVLTSIQTYKKHITYMHENSGEFPCEFCDKVAVTELQLKNHMRFTHELKHKFECNYCGKLFKRIIDLEDHVSIHTGISRHICPKCDRKFNSKSNMQKHAKRCTITKKTVL</sequence>